<evidence type="ECO:0000313" key="3">
    <source>
        <dbReference type="EMBL" id="MBD7964781.1"/>
    </source>
</evidence>
<dbReference type="InterPro" id="IPR002645">
    <property type="entry name" value="STAS_dom"/>
</dbReference>
<comment type="caution">
    <text evidence="3">The sequence shown here is derived from an EMBL/GenBank/DDBJ whole genome shotgun (WGS) entry which is preliminary data.</text>
</comment>
<keyword evidence="4" id="KW-1185">Reference proteome</keyword>
<evidence type="ECO:0000256" key="1">
    <source>
        <dbReference type="ARBA" id="ARBA00022553"/>
    </source>
</evidence>
<accession>A0ABR8SMT8</accession>
<sequence length="281" mass="32033">MDHNRVAFSCIGQVIVKNASLMAEKVLILRFKRHPIREKQPVHNETTITYIENFIKLLGQSLMMDQKEAESMLITWAEDTARFAVEYGQFLDAAIQPLAFIRSEILNVIKEVSLVEQFSILDVMDVINRIDTNIDHSSHRFSETYVENYRERENKHIHLLNELSVQVVPLFDGLGVLPLVGEVDETRAEVLRMKTLERCVQQNITSLVIDLSGVHTIDHTVLEVLFSLTDSLRLLGVRVTVTGIRPEIAIKAVQLKIEINQIHSFGNLKQALTSLGYKKFS</sequence>
<dbReference type="Proteomes" id="UP000603641">
    <property type="component" value="Unassembled WGS sequence"/>
</dbReference>
<dbReference type="Pfam" id="PF01740">
    <property type="entry name" value="STAS"/>
    <property type="match status" value="1"/>
</dbReference>
<dbReference type="PANTHER" id="PTHR33745">
    <property type="entry name" value="RSBT ANTAGONIST PROTEIN RSBS-RELATED"/>
    <property type="match status" value="1"/>
</dbReference>
<feature type="domain" description="STAS" evidence="2">
    <location>
        <begin position="164"/>
        <end position="275"/>
    </location>
</feature>
<dbReference type="CDD" id="cd07041">
    <property type="entry name" value="STAS_RsbR_RsbS_like"/>
    <property type="match status" value="1"/>
</dbReference>
<name>A0ABR8SMT8_9BACL</name>
<evidence type="ECO:0000313" key="4">
    <source>
        <dbReference type="Proteomes" id="UP000603641"/>
    </source>
</evidence>
<dbReference type="InterPro" id="IPR036513">
    <property type="entry name" value="STAS_dom_sf"/>
</dbReference>
<dbReference type="SUPFAM" id="SSF52091">
    <property type="entry name" value="SpoIIaa-like"/>
    <property type="match status" value="1"/>
</dbReference>
<dbReference type="RefSeq" id="WP_191754036.1">
    <property type="nucleotide sequence ID" value="NZ_JACSQM010000004.1"/>
</dbReference>
<organism evidence="3 4">
    <name type="scientific">Fictibacillus norfolkensis</name>
    <dbReference type="NCBI Taxonomy" id="2762233"/>
    <lineage>
        <taxon>Bacteria</taxon>
        <taxon>Bacillati</taxon>
        <taxon>Bacillota</taxon>
        <taxon>Bacilli</taxon>
        <taxon>Bacillales</taxon>
        <taxon>Fictibacillaceae</taxon>
        <taxon>Fictibacillus</taxon>
    </lineage>
</organism>
<dbReference type="EMBL" id="JACSQM010000004">
    <property type="protein sequence ID" value="MBD7964781.1"/>
    <property type="molecule type" value="Genomic_DNA"/>
</dbReference>
<keyword evidence="1" id="KW-0597">Phosphoprotein</keyword>
<dbReference type="Gene3D" id="3.30.750.24">
    <property type="entry name" value="STAS domain"/>
    <property type="match status" value="1"/>
</dbReference>
<reference evidence="3 4" key="1">
    <citation type="submission" date="2020-08" db="EMBL/GenBank/DDBJ databases">
        <title>A Genomic Blueprint of the Chicken Gut Microbiome.</title>
        <authorList>
            <person name="Gilroy R."/>
            <person name="Ravi A."/>
            <person name="Getino M."/>
            <person name="Pursley I."/>
            <person name="Horton D.L."/>
            <person name="Alikhan N.-F."/>
            <person name="Baker D."/>
            <person name="Gharbi K."/>
            <person name="Hall N."/>
            <person name="Watson M."/>
            <person name="Adriaenssens E.M."/>
            <person name="Foster-Nyarko E."/>
            <person name="Jarju S."/>
            <person name="Secka A."/>
            <person name="Antonio M."/>
            <person name="Oren A."/>
            <person name="Chaudhuri R."/>
            <person name="La Ragione R.M."/>
            <person name="Hildebrand F."/>
            <person name="Pallen M.J."/>
        </authorList>
    </citation>
    <scope>NUCLEOTIDE SEQUENCE [LARGE SCALE GENOMIC DNA]</scope>
    <source>
        <strain evidence="3 4">Sa2CUA10</strain>
    </source>
</reference>
<protein>
    <submittedName>
        <fullName evidence="3">STAS domain-containing protein</fullName>
    </submittedName>
</protein>
<dbReference type="PANTHER" id="PTHR33745:SF3">
    <property type="entry name" value="RSBT CO-ANTAGONIST PROTEIN RSBRC"/>
    <property type="match status" value="1"/>
</dbReference>
<evidence type="ECO:0000259" key="2">
    <source>
        <dbReference type="PROSITE" id="PS50801"/>
    </source>
</evidence>
<dbReference type="PROSITE" id="PS50801">
    <property type="entry name" value="STAS"/>
    <property type="match status" value="1"/>
</dbReference>
<proteinExistence type="predicted"/>
<dbReference type="InterPro" id="IPR051932">
    <property type="entry name" value="Bact_StressResp_Reg"/>
</dbReference>
<gene>
    <name evidence="3" type="ORF">H9648_12020</name>
</gene>